<keyword evidence="2 6" id="KW-0812">Transmembrane</keyword>
<dbReference type="OMA" id="NYHNERI"/>
<evidence type="ECO:0000313" key="9">
    <source>
        <dbReference type="Proteomes" id="UP000006753"/>
    </source>
</evidence>
<evidence type="ECO:0000256" key="5">
    <source>
        <dbReference type="ARBA" id="ARBA00038359"/>
    </source>
</evidence>
<protein>
    <submittedName>
        <fullName evidence="8">CFEM domain-containing protein</fullName>
    </submittedName>
</protein>
<dbReference type="InterPro" id="IPR049326">
    <property type="entry name" value="Rhodopsin_dom_fungi"/>
</dbReference>
<evidence type="ECO:0000256" key="1">
    <source>
        <dbReference type="ARBA" id="ARBA00004141"/>
    </source>
</evidence>
<feature type="transmembrane region" description="Helical" evidence="6">
    <location>
        <begin position="137"/>
        <end position="159"/>
    </location>
</feature>
<dbReference type="KEGG" id="mbe:MBM_01559"/>
<comment type="similarity">
    <text evidence="5">Belongs to the SAT4 family.</text>
</comment>
<organism evidence="8 9">
    <name type="scientific">Marssonina brunnea f. sp. multigermtubi (strain MB_m1)</name>
    <name type="common">Marssonina leaf spot fungus</name>
    <dbReference type="NCBI Taxonomy" id="1072389"/>
    <lineage>
        <taxon>Eukaryota</taxon>
        <taxon>Fungi</taxon>
        <taxon>Dikarya</taxon>
        <taxon>Ascomycota</taxon>
        <taxon>Pezizomycotina</taxon>
        <taxon>Leotiomycetes</taxon>
        <taxon>Helotiales</taxon>
        <taxon>Drepanopezizaceae</taxon>
        <taxon>Drepanopeziza</taxon>
    </lineage>
</organism>
<feature type="transmembrane region" description="Helical" evidence="6">
    <location>
        <begin position="364"/>
        <end position="382"/>
    </location>
</feature>
<sequence length="506" mass="55935">MPVEYEVTMLEARNFQDEPIIPPAVSSTLPGACDVVSAIWYKLVYPHKRRASVLSCCDGPANDRSGIAGVANIKQRQQENTGAIDRLVAAMDLRPLEQTDAAVRAFISSRQQAEAEDIVVALRRNPERFPTTSLQQAGIAIIFILPTIALLVVCMRIYGRRKMKQLGWDDGLIVLAMAFSVAETVAGYFGLRTTFLGIHVQDIPLTADRSLGMKWNFIGQILYNPILAIVKSSILVFMVRLGGHKPELWYTILALNVFNIALAVSIFTTVVFQCRPVSFFWRRMRDPTLQGTCIDTATFYVATASLTIFTDVLVLALPFWIFLGLKMPLRVRITLVGVFLLGAMFVVLLLYIPDVSRGLTCSSVTVFGVLRLVWLISISFSTPTGDFSYDIRFCYSAVETNLAIITASAPALRPLLKTRSYAPRDRGETRSATAKSHFGTSSFAMGDLKRGNVEICGVSPSGSEEEIMTCNGIVKTTEVDVQYGDSRSTVGGDLEDARAKHRFDYY</sequence>
<feature type="transmembrane region" description="Helical" evidence="6">
    <location>
        <begin position="248"/>
        <end position="272"/>
    </location>
</feature>
<dbReference type="GO" id="GO:0016020">
    <property type="term" value="C:membrane"/>
    <property type="evidence" value="ECO:0007669"/>
    <property type="project" value="UniProtKB-SubCell"/>
</dbReference>
<feature type="transmembrane region" description="Helical" evidence="6">
    <location>
        <begin position="333"/>
        <end position="352"/>
    </location>
</feature>
<keyword evidence="9" id="KW-1185">Reference proteome</keyword>
<reference evidence="8 9" key="1">
    <citation type="journal article" date="2012" name="BMC Genomics">
        <title>Sequencing the genome of Marssonina brunnea reveals fungus-poplar co-evolution.</title>
        <authorList>
            <person name="Zhu S."/>
            <person name="Cao Y.-Z."/>
            <person name="Jiang C."/>
            <person name="Tan B.-Y."/>
            <person name="Wang Z."/>
            <person name="Feng S."/>
            <person name="Zhang L."/>
            <person name="Su X.-H."/>
            <person name="Brejova B."/>
            <person name="Vinar T."/>
            <person name="Xu M."/>
            <person name="Wang M.-X."/>
            <person name="Zhang S.-G."/>
            <person name="Huang M.-R."/>
            <person name="Wu R."/>
            <person name="Zhou Y."/>
        </authorList>
    </citation>
    <scope>NUCLEOTIDE SEQUENCE [LARGE SCALE GENOMIC DNA]</scope>
    <source>
        <strain evidence="8 9">MB_m1</strain>
    </source>
</reference>
<keyword evidence="3 6" id="KW-1133">Transmembrane helix</keyword>
<dbReference type="AlphaFoldDB" id="K1X6Z9"/>
<accession>K1X6Z9</accession>
<dbReference type="eggNOG" id="ENOG502SN0C">
    <property type="taxonomic scope" value="Eukaryota"/>
</dbReference>
<feature type="transmembrane region" description="Helical" evidence="6">
    <location>
        <begin position="297"/>
        <end position="321"/>
    </location>
</feature>
<evidence type="ECO:0000256" key="6">
    <source>
        <dbReference type="SAM" id="Phobius"/>
    </source>
</evidence>
<keyword evidence="4 6" id="KW-0472">Membrane</keyword>
<evidence type="ECO:0000256" key="4">
    <source>
        <dbReference type="ARBA" id="ARBA00023136"/>
    </source>
</evidence>
<evidence type="ECO:0000313" key="8">
    <source>
        <dbReference type="EMBL" id="EKD20877.1"/>
    </source>
</evidence>
<feature type="transmembrane region" description="Helical" evidence="6">
    <location>
        <begin position="221"/>
        <end position="241"/>
    </location>
</feature>
<evidence type="ECO:0000256" key="2">
    <source>
        <dbReference type="ARBA" id="ARBA00022692"/>
    </source>
</evidence>
<name>K1X6Z9_MARBU</name>
<evidence type="ECO:0000256" key="3">
    <source>
        <dbReference type="ARBA" id="ARBA00022989"/>
    </source>
</evidence>
<feature type="transmembrane region" description="Helical" evidence="6">
    <location>
        <begin position="171"/>
        <end position="191"/>
    </location>
</feature>
<dbReference type="HOGENOM" id="CLU_028200_29_1_1"/>
<comment type="subcellular location">
    <subcellularLocation>
        <location evidence="1">Membrane</location>
        <topology evidence="1">Multi-pass membrane protein</topology>
    </subcellularLocation>
</comment>
<dbReference type="OrthoDB" id="5283415at2759"/>
<feature type="domain" description="Rhodopsin" evidence="7">
    <location>
        <begin position="155"/>
        <end position="417"/>
    </location>
</feature>
<dbReference type="PANTHER" id="PTHR33048">
    <property type="entry name" value="PTH11-LIKE INTEGRAL MEMBRANE PROTEIN (AFU_ORTHOLOGUE AFUA_5G11245)"/>
    <property type="match status" value="1"/>
</dbReference>
<dbReference type="Pfam" id="PF20684">
    <property type="entry name" value="Fung_rhodopsin"/>
    <property type="match status" value="1"/>
</dbReference>
<proteinExistence type="inferred from homology"/>
<dbReference type="Proteomes" id="UP000006753">
    <property type="component" value="Unassembled WGS sequence"/>
</dbReference>
<dbReference type="PANTHER" id="PTHR33048:SF55">
    <property type="entry name" value="INTEGRAL MEMBRANE PROTEIN"/>
    <property type="match status" value="1"/>
</dbReference>
<evidence type="ECO:0000259" key="7">
    <source>
        <dbReference type="Pfam" id="PF20684"/>
    </source>
</evidence>
<dbReference type="InParanoid" id="K1X6Z9"/>
<gene>
    <name evidence="8" type="ORF">MBM_01559</name>
</gene>
<dbReference type="EMBL" id="JH921429">
    <property type="protein sequence ID" value="EKD20877.1"/>
    <property type="molecule type" value="Genomic_DNA"/>
</dbReference>
<dbReference type="InterPro" id="IPR052337">
    <property type="entry name" value="SAT4-like"/>
</dbReference>